<sequence>MVSNMESSEIRQQLAAAERGAAAPYIDYPPTPWWYSPSIGLWAAAMIGAFTWWRENAALFASSLAILLVLELVFLTWMRRRHGALPMPGRGTPPPEIAAVWRGYLLTLPVVVLVVAAGWWLGGVPVAAGLAFVLATAGLAIYERRYAKAAASVRSRLT</sequence>
<accession>A0ABP8DD10</accession>
<keyword evidence="1" id="KW-0472">Membrane</keyword>
<keyword evidence="3" id="KW-1185">Reference proteome</keyword>
<feature type="transmembrane region" description="Helical" evidence="1">
    <location>
        <begin position="59"/>
        <end position="78"/>
    </location>
</feature>
<protein>
    <submittedName>
        <fullName evidence="2">Uncharacterized protein</fullName>
    </submittedName>
</protein>
<comment type="caution">
    <text evidence="2">The sequence shown here is derived from an EMBL/GenBank/DDBJ whole genome shotgun (WGS) entry which is preliminary data.</text>
</comment>
<evidence type="ECO:0000256" key="1">
    <source>
        <dbReference type="SAM" id="Phobius"/>
    </source>
</evidence>
<name>A0ABP8DD10_9ACTN</name>
<evidence type="ECO:0000313" key="3">
    <source>
        <dbReference type="Proteomes" id="UP001500620"/>
    </source>
</evidence>
<evidence type="ECO:0000313" key="2">
    <source>
        <dbReference type="EMBL" id="GAA4253029.1"/>
    </source>
</evidence>
<proteinExistence type="predicted"/>
<dbReference type="Proteomes" id="UP001500620">
    <property type="component" value="Unassembled WGS sequence"/>
</dbReference>
<keyword evidence="1" id="KW-1133">Transmembrane helix</keyword>
<organism evidence="2 3">
    <name type="scientific">Dactylosporangium darangshiense</name>
    <dbReference type="NCBI Taxonomy" id="579108"/>
    <lineage>
        <taxon>Bacteria</taxon>
        <taxon>Bacillati</taxon>
        <taxon>Actinomycetota</taxon>
        <taxon>Actinomycetes</taxon>
        <taxon>Micromonosporales</taxon>
        <taxon>Micromonosporaceae</taxon>
        <taxon>Dactylosporangium</taxon>
    </lineage>
</organism>
<gene>
    <name evidence="2" type="ORF">GCM10022255_052180</name>
</gene>
<feature type="transmembrane region" description="Helical" evidence="1">
    <location>
        <begin position="126"/>
        <end position="142"/>
    </location>
</feature>
<feature type="transmembrane region" description="Helical" evidence="1">
    <location>
        <begin position="99"/>
        <end position="120"/>
    </location>
</feature>
<dbReference type="EMBL" id="BAABAT010000014">
    <property type="protein sequence ID" value="GAA4253029.1"/>
    <property type="molecule type" value="Genomic_DNA"/>
</dbReference>
<reference evidence="3" key="1">
    <citation type="journal article" date="2019" name="Int. J. Syst. Evol. Microbiol.">
        <title>The Global Catalogue of Microorganisms (GCM) 10K type strain sequencing project: providing services to taxonomists for standard genome sequencing and annotation.</title>
        <authorList>
            <consortium name="The Broad Institute Genomics Platform"/>
            <consortium name="The Broad Institute Genome Sequencing Center for Infectious Disease"/>
            <person name="Wu L."/>
            <person name="Ma J."/>
        </authorList>
    </citation>
    <scope>NUCLEOTIDE SEQUENCE [LARGE SCALE GENOMIC DNA]</scope>
    <source>
        <strain evidence="3">JCM 17441</strain>
    </source>
</reference>
<keyword evidence="1" id="KW-0812">Transmembrane</keyword>
<feature type="transmembrane region" description="Helical" evidence="1">
    <location>
        <begin position="33"/>
        <end position="53"/>
    </location>
</feature>